<evidence type="ECO:0000256" key="1">
    <source>
        <dbReference type="ARBA" id="ARBA00022448"/>
    </source>
</evidence>
<feature type="domain" description="Organic solvent tolerance-like N-terminal" evidence="5">
    <location>
        <begin position="35"/>
        <end position="129"/>
    </location>
</feature>
<feature type="chain" id="PRO_5010184589" evidence="4">
    <location>
        <begin position="19"/>
        <end position="157"/>
    </location>
</feature>
<keyword evidence="3" id="KW-0574">Periplasm</keyword>
<evidence type="ECO:0000256" key="3">
    <source>
        <dbReference type="ARBA" id="ARBA00022764"/>
    </source>
</evidence>
<evidence type="ECO:0000256" key="2">
    <source>
        <dbReference type="ARBA" id="ARBA00022729"/>
    </source>
</evidence>
<dbReference type="PANTHER" id="PTHR36504:SF1">
    <property type="entry name" value="LIPOPOLYSACCHARIDE EXPORT SYSTEM PROTEIN LPTA"/>
    <property type="match status" value="1"/>
</dbReference>
<organism evidence="6 7">
    <name type="scientific">Helicobacter bilis</name>
    <dbReference type="NCBI Taxonomy" id="37372"/>
    <lineage>
        <taxon>Bacteria</taxon>
        <taxon>Pseudomonadati</taxon>
        <taxon>Campylobacterota</taxon>
        <taxon>Epsilonproteobacteria</taxon>
        <taxon>Campylobacterales</taxon>
        <taxon>Helicobacteraceae</taxon>
        <taxon>Helicobacter</taxon>
    </lineage>
</organism>
<dbReference type="InterPro" id="IPR052037">
    <property type="entry name" value="LPS_export_LptA"/>
</dbReference>
<dbReference type="GO" id="GO:0001530">
    <property type="term" value="F:lipopolysaccharide binding"/>
    <property type="evidence" value="ECO:0007669"/>
    <property type="project" value="InterPro"/>
</dbReference>
<name>A0A1Q2LIZ8_9HELI</name>
<dbReference type="GO" id="GO:0009279">
    <property type="term" value="C:cell outer membrane"/>
    <property type="evidence" value="ECO:0007669"/>
    <property type="project" value="TreeGrafter"/>
</dbReference>
<dbReference type="Proteomes" id="UP000188298">
    <property type="component" value="Chromosome"/>
</dbReference>
<evidence type="ECO:0000259" key="5">
    <source>
        <dbReference type="Pfam" id="PF03968"/>
    </source>
</evidence>
<evidence type="ECO:0000313" key="7">
    <source>
        <dbReference type="Proteomes" id="UP000188298"/>
    </source>
</evidence>
<protein>
    <submittedName>
        <fullName evidence="6">Lipopolysaccharide transporter</fullName>
    </submittedName>
</protein>
<reference evidence="6 7" key="1">
    <citation type="submission" date="2017-02" db="EMBL/GenBank/DDBJ databases">
        <title>Whole genome sequencing of Helicobacter bilis strain AAQJH.</title>
        <authorList>
            <person name="Conlan S."/>
            <person name="Thomas P.J."/>
            <person name="Mullikin J."/>
            <person name="Palmore T.N."/>
            <person name="Frank K.M."/>
            <person name="Segre J.A."/>
        </authorList>
    </citation>
    <scope>NUCLEOTIDE SEQUENCE [LARGE SCALE GENOMIC DNA]</scope>
    <source>
        <strain evidence="6 7">AAQJH</strain>
    </source>
</reference>
<dbReference type="InterPro" id="IPR014340">
    <property type="entry name" value="LptA"/>
</dbReference>
<dbReference type="Pfam" id="PF03968">
    <property type="entry name" value="LptD_N"/>
    <property type="match status" value="1"/>
</dbReference>
<dbReference type="GO" id="GO:0015920">
    <property type="term" value="P:lipopolysaccharide transport"/>
    <property type="evidence" value="ECO:0007669"/>
    <property type="project" value="InterPro"/>
</dbReference>
<dbReference type="GO" id="GO:0017089">
    <property type="term" value="F:glycolipid transfer activity"/>
    <property type="evidence" value="ECO:0007669"/>
    <property type="project" value="TreeGrafter"/>
</dbReference>
<dbReference type="AlphaFoldDB" id="A0A1Q2LIZ8"/>
<keyword evidence="2 4" id="KW-0732">Signal</keyword>
<proteinExistence type="predicted"/>
<evidence type="ECO:0000313" key="6">
    <source>
        <dbReference type="EMBL" id="AQQ60369.1"/>
    </source>
</evidence>
<keyword evidence="1" id="KW-0813">Transport</keyword>
<dbReference type="NCBIfam" id="TIGR03002">
    <property type="entry name" value="outer_YhbN_LptA"/>
    <property type="match status" value="1"/>
</dbReference>
<sequence length="157" mass="17752">MKRYYMILCIFALNLMYAAKPDVIDIVAQNFQSVGNVTTITGNVDIKKGSDRLFADKVIVYTDKARKPLKYEAIGNVRFSIITTDKRELKGKSNRLVYQVKQNEYRLYDNAFVEEIGKPNVLKGDEIVLSGSGDYANIVGKKKAPARVTFTLDKDDE</sequence>
<dbReference type="Gene3D" id="2.60.450.10">
    <property type="entry name" value="Lipopolysaccharide (LPS) transport protein A like domain"/>
    <property type="match status" value="1"/>
</dbReference>
<dbReference type="KEGG" id="hbl:XJ32_10005"/>
<dbReference type="RefSeq" id="WP_005219230.1">
    <property type="nucleotide sequence ID" value="NZ_CABKOK010000002.1"/>
</dbReference>
<feature type="signal peptide" evidence="4">
    <location>
        <begin position="1"/>
        <end position="18"/>
    </location>
</feature>
<dbReference type="PANTHER" id="PTHR36504">
    <property type="entry name" value="LIPOPOLYSACCHARIDE EXPORT SYSTEM PROTEIN LPTA"/>
    <property type="match status" value="1"/>
</dbReference>
<dbReference type="EMBL" id="CP019645">
    <property type="protein sequence ID" value="AQQ60369.1"/>
    <property type="molecule type" value="Genomic_DNA"/>
</dbReference>
<evidence type="ECO:0000256" key="4">
    <source>
        <dbReference type="SAM" id="SignalP"/>
    </source>
</evidence>
<dbReference type="InterPro" id="IPR005653">
    <property type="entry name" value="OstA-like_N"/>
</dbReference>
<gene>
    <name evidence="6" type="ORF">XJ32_10005</name>
</gene>
<dbReference type="GO" id="GO:0030288">
    <property type="term" value="C:outer membrane-bounded periplasmic space"/>
    <property type="evidence" value="ECO:0007669"/>
    <property type="project" value="TreeGrafter"/>
</dbReference>
<accession>A0A1Q2LIZ8</accession>